<feature type="transmembrane region" description="Helical" evidence="1">
    <location>
        <begin position="12"/>
        <end position="36"/>
    </location>
</feature>
<evidence type="ECO:0000256" key="1">
    <source>
        <dbReference type="SAM" id="Phobius"/>
    </source>
</evidence>
<evidence type="ECO:0000313" key="2">
    <source>
        <dbReference type="EMBL" id="QJW84348.1"/>
    </source>
</evidence>
<accession>A0ABX6P2P0</accession>
<keyword evidence="1" id="KW-0812">Transmembrane</keyword>
<keyword evidence="1" id="KW-1133">Transmembrane helix</keyword>
<proteinExistence type="predicted"/>
<feature type="transmembrane region" description="Helical" evidence="1">
    <location>
        <begin position="48"/>
        <end position="65"/>
    </location>
</feature>
<keyword evidence="1" id="KW-0472">Membrane</keyword>
<name>A0ABX6P2P0_9BURK</name>
<evidence type="ECO:0008006" key="4">
    <source>
        <dbReference type="Google" id="ProtNLM"/>
    </source>
</evidence>
<evidence type="ECO:0000313" key="3">
    <source>
        <dbReference type="Proteomes" id="UP000500826"/>
    </source>
</evidence>
<protein>
    <recommendedName>
        <fullName evidence="4">DUF3592 domain-containing protein</fullName>
    </recommendedName>
</protein>
<reference evidence="2 3" key="1">
    <citation type="submission" date="2020-05" db="EMBL/GenBank/DDBJ databases">
        <title>Ramlibacter rhizophilus sp. nov., isolated from rhizosphere soil of national flower Mugunghwa from South Korea.</title>
        <authorList>
            <person name="Zheng-Fei Y."/>
            <person name="Huan T."/>
        </authorList>
    </citation>
    <scope>NUCLEOTIDE SEQUENCE [LARGE SCALE GENOMIC DNA]</scope>
    <source>
        <strain evidence="2 3">H242</strain>
    </source>
</reference>
<keyword evidence="3" id="KW-1185">Reference proteome</keyword>
<organism evidence="2 3">
    <name type="scientific">Ramlibacter terrae</name>
    <dbReference type="NCBI Taxonomy" id="2732511"/>
    <lineage>
        <taxon>Bacteria</taxon>
        <taxon>Pseudomonadati</taxon>
        <taxon>Pseudomonadota</taxon>
        <taxon>Betaproteobacteria</taxon>
        <taxon>Burkholderiales</taxon>
        <taxon>Comamonadaceae</taxon>
        <taxon>Ramlibacter</taxon>
    </lineage>
</organism>
<sequence length="219" mass="24376">MTDDDDKTRRNLVVFSAGTLASAYLDLPASVLLQQLLGAGNAPAPERLLAVAVTVLGYLLVRYLMSSDGQGSTSLYYQVAKERLLAGYREDAIPLLAARWARNPQQSTVFMFPRNLVPNPEPFVMTSTPKLQGSVGWRKVIYSLEGRFETGEEDVRPVNQEANFQVEVSLDRCYVARTRVLAFTYPFLFHPVGVNAVFPLGLWFAAWCATGYRLVYALS</sequence>
<gene>
    <name evidence="2" type="ORF">HK414_12920</name>
</gene>
<dbReference type="Proteomes" id="UP000500826">
    <property type="component" value="Chromosome"/>
</dbReference>
<dbReference type="EMBL" id="CP053418">
    <property type="protein sequence ID" value="QJW84348.1"/>
    <property type="molecule type" value="Genomic_DNA"/>
</dbReference>